<proteinExistence type="predicted"/>
<dbReference type="PROSITE" id="PS50893">
    <property type="entry name" value="ABC_TRANSPORTER_2"/>
    <property type="match status" value="1"/>
</dbReference>
<dbReference type="InterPro" id="IPR003439">
    <property type="entry name" value="ABC_transporter-like_ATP-bd"/>
</dbReference>
<evidence type="ECO:0000313" key="12">
    <source>
        <dbReference type="Proteomes" id="UP000605253"/>
    </source>
</evidence>
<comment type="caution">
    <text evidence="11">The sequence shown here is derived from an EMBL/GenBank/DDBJ whole genome shotgun (WGS) entry which is preliminary data.</text>
</comment>
<feature type="domain" description="ABC transmembrane type-1" evidence="10">
    <location>
        <begin position="19"/>
        <end position="311"/>
    </location>
</feature>
<dbReference type="AlphaFoldDB" id="A0A917CHR5"/>
<dbReference type="Gene3D" id="1.20.1560.10">
    <property type="entry name" value="ABC transporter type 1, transmembrane domain"/>
    <property type="match status" value="1"/>
</dbReference>
<feature type="domain" description="ABC transporter" evidence="9">
    <location>
        <begin position="344"/>
        <end position="579"/>
    </location>
</feature>
<evidence type="ECO:0000256" key="4">
    <source>
        <dbReference type="ARBA" id="ARBA00022741"/>
    </source>
</evidence>
<dbReference type="Gene3D" id="3.40.50.300">
    <property type="entry name" value="P-loop containing nucleotide triphosphate hydrolases"/>
    <property type="match status" value="1"/>
</dbReference>
<sequence>MTLFKVLAYAKGFKRQAMWASTCSVVNKLFDIAPEILIGIAIDVVIQQEDSFVAQLGIVEPKNQLFLLGLLTFLIWLGESVFQFLYLKNWRELAQKIQHRFRVDSYSHIQNMDMAFFEDQSSGRLTAILNDDVNQLERFLDVGANDILQVLTSVVAVGSVFFILSPKLALLAFTPIPLIIFGAFFFQRKAEPLYTKVRSMAGKLAAAINTNITGIATIKSYTKEQHERQRIHAISDQYVQANQAAIKVSAAFTPVIRMAILMGFLATFVIGGLDTLNGNLAVGAYGVLVFLTQRLLWPFKNLAVTMDLYERGMASARRILNLLNQPITIRSSDHDKRIQLSGEIQFNQVQFTYPNQAKPAVDAINIHIQAGQTVALVGQTGSGKSTLIKLLMRYYRADQGNLCLDGHEINTIHLNALRSQIGLVSQTTFLFNDSIFANIHYGNPDADEQAVYRAAQQAEAHGFINQLKDGYNTPVGEQGTKLSGGQVQRIALARALLKNPPILVLDEATSAVDNETEAAIQKSLLTIGRDRTVIVIAHRLSTVVNADCIYVMDQGHIIESGSHTELLEKKGRYQSLWAIQTGQIKSPE</sequence>
<dbReference type="GO" id="GO:0090374">
    <property type="term" value="P:oligopeptide export from mitochondrion"/>
    <property type="evidence" value="ECO:0007669"/>
    <property type="project" value="TreeGrafter"/>
</dbReference>
<dbReference type="PANTHER" id="PTHR43394:SF7">
    <property type="entry name" value="ABC TRANSPORTER B FAMILY MEMBER 28"/>
    <property type="match status" value="1"/>
</dbReference>
<gene>
    <name evidence="11" type="ORF">GCM10011365_08270</name>
</gene>
<comment type="subcellular location">
    <subcellularLocation>
        <location evidence="1">Cell membrane</location>
        <topology evidence="1">Multi-pass membrane protein</topology>
    </subcellularLocation>
</comment>
<dbReference type="CDD" id="cd18565">
    <property type="entry name" value="ABC_6TM_exporter_like"/>
    <property type="match status" value="1"/>
</dbReference>
<protein>
    <submittedName>
        <fullName evidence="11">ABC transporter ATP-binding protein</fullName>
    </submittedName>
</protein>
<dbReference type="InterPro" id="IPR027417">
    <property type="entry name" value="P-loop_NTPase"/>
</dbReference>
<evidence type="ECO:0000256" key="5">
    <source>
        <dbReference type="ARBA" id="ARBA00022840"/>
    </source>
</evidence>
<dbReference type="InterPro" id="IPR003593">
    <property type="entry name" value="AAA+_ATPase"/>
</dbReference>
<evidence type="ECO:0000313" key="11">
    <source>
        <dbReference type="EMBL" id="GGF89416.1"/>
    </source>
</evidence>
<dbReference type="InterPro" id="IPR036640">
    <property type="entry name" value="ABC1_TM_sf"/>
</dbReference>
<evidence type="ECO:0000256" key="2">
    <source>
        <dbReference type="ARBA" id="ARBA00022448"/>
    </source>
</evidence>
<feature type="transmembrane region" description="Helical" evidence="8">
    <location>
        <begin position="65"/>
        <end position="87"/>
    </location>
</feature>
<dbReference type="Pfam" id="PF00664">
    <property type="entry name" value="ABC_membrane"/>
    <property type="match status" value="1"/>
</dbReference>
<evidence type="ECO:0000259" key="10">
    <source>
        <dbReference type="PROSITE" id="PS50929"/>
    </source>
</evidence>
<feature type="transmembrane region" description="Helical" evidence="8">
    <location>
        <begin position="255"/>
        <end position="273"/>
    </location>
</feature>
<keyword evidence="6 8" id="KW-1133">Transmembrane helix</keyword>
<keyword evidence="5 11" id="KW-0067">ATP-binding</keyword>
<evidence type="ECO:0000256" key="6">
    <source>
        <dbReference type="ARBA" id="ARBA00022989"/>
    </source>
</evidence>
<feature type="transmembrane region" description="Helical" evidence="8">
    <location>
        <begin position="170"/>
        <end position="186"/>
    </location>
</feature>
<dbReference type="GO" id="GO:0016887">
    <property type="term" value="F:ATP hydrolysis activity"/>
    <property type="evidence" value="ECO:0007669"/>
    <property type="project" value="InterPro"/>
</dbReference>
<dbReference type="InterPro" id="IPR011527">
    <property type="entry name" value="ABC1_TM_dom"/>
</dbReference>
<keyword evidence="2" id="KW-0813">Transport</keyword>
<dbReference type="SMART" id="SM00382">
    <property type="entry name" value="AAA"/>
    <property type="match status" value="1"/>
</dbReference>
<dbReference type="SUPFAM" id="SSF90123">
    <property type="entry name" value="ABC transporter transmembrane region"/>
    <property type="match status" value="1"/>
</dbReference>
<keyword evidence="7 8" id="KW-0472">Membrane</keyword>
<dbReference type="GO" id="GO:0005886">
    <property type="term" value="C:plasma membrane"/>
    <property type="evidence" value="ECO:0007669"/>
    <property type="project" value="UniProtKB-SubCell"/>
</dbReference>
<dbReference type="EMBL" id="BMEO01000003">
    <property type="protein sequence ID" value="GGF89416.1"/>
    <property type="molecule type" value="Genomic_DNA"/>
</dbReference>
<dbReference type="RefSeq" id="WP_188364430.1">
    <property type="nucleotide sequence ID" value="NZ_BAABJF010000004.1"/>
</dbReference>
<feature type="transmembrane region" description="Helical" evidence="8">
    <location>
        <begin position="279"/>
        <end position="297"/>
    </location>
</feature>
<feature type="transmembrane region" description="Helical" evidence="8">
    <location>
        <begin position="147"/>
        <end position="164"/>
    </location>
</feature>
<organism evidence="11 12">
    <name type="scientific">Marinicella pacifica</name>
    <dbReference type="NCBI Taxonomy" id="1171543"/>
    <lineage>
        <taxon>Bacteria</taxon>
        <taxon>Pseudomonadati</taxon>
        <taxon>Pseudomonadota</taxon>
        <taxon>Gammaproteobacteria</taxon>
        <taxon>Lysobacterales</taxon>
        <taxon>Marinicellaceae</taxon>
        <taxon>Marinicella</taxon>
    </lineage>
</organism>
<evidence type="ECO:0000256" key="8">
    <source>
        <dbReference type="SAM" id="Phobius"/>
    </source>
</evidence>
<dbReference type="PROSITE" id="PS50929">
    <property type="entry name" value="ABC_TM1F"/>
    <property type="match status" value="1"/>
</dbReference>
<dbReference type="Proteomes" id="UP000605253">
    <property type="component" value="Unassembled WGS sequence"/>
</dbReference>
<name>A0A917CHR5_9GAMM</name>
<dbReference type="FunFam" id="3.40.50.300:FF:000287">
    <property type="entry name" value="Multidrug ABC transporter ATP-binding protein"/>
    <property type="match status" value="1"/>
</dbReference>
<keyword evidence="4" id="KW-0547">Nucleotide-binding</keyword>
<dbReference type="SUPFAM" id="SSF52540">
    <property type="entry name" value="P-loop containing nucleoside triphosphate hydrolases"/>
    <property type="match status" value="1"/>
</dbReference>
<dbReference type="Pfam" id="PF00005">
    <property type="entry name" value="ABC_tran"/>
    <property type="match status" value="1"/>
</dbReference>
<evidence type="ECO:0000256" key="1">
    <source>
        <dbReference type="ARBA" id="ARBA00004651"/>
    </source>
</evidence>
<dbReference type="GO" id="GO:0005524">
    <property type="term" value="F:ATP binding"/>
    <property type="evidence" value="ECO:0007669"/>
    <property type="project" value="UniProtKB-KW"/>
</dbReference>
<accession>A0A917CHR5</accession>
<reference evidence="11" key="2">
    <citation type="submission" date="2020-09" db="EMBL/GenBank/DDBJ databases">
        <authorList>
            <person name="Sun Q."/>
            <person name="Zhou Y."/>
        </authorList>
    </citation>
    <scope>NUCLEOTIDE SEQUENCE</scope>
    <source>
        <strain evidence="11">CGMCC 1.12181</strain>
    </source>
</reference>
<reference evidence="11" key="1">
    <citation type="journal article" date="2014" name="Int. J. Syst. Evol. Microbiol.">
        <title>Complete genome sequence of Corynebacterium casei LMG S-19264T (=DSM 44701T), isolated from a smear-ripened cheese.</title>
        <authorList>
            <consortium name="US DOE Joint Genome Institute (JGI-PGF)"/>
            <person name="Walter F."/>
            <person name="Albersmeier A."/>
            <person name="Kalinowski J."/>
            <person name="Ruckert C."/>
        </authorList>
    </citation>
    <scope>NUCLEOTIDE SEQUENCE</scope>
    <source>
        <strain evidence="11">CGMCC 1.12181</strain>
    </source>
</reference>
<evidence type="ECO:0000256" key="3">
    <source>
        <dbReference type="ARBA" id="ARBA00022692"/>
    </source>
</evidence>
<dbReference type="GO" id="GO:0015421">
    <property type="term" value="F:ABC-type oligopeptide transporter activity"/>
    <property type="evidence" value="ECO:0007669"/>
    <property type="project" value="TreeGrafter"/>
</dbReference>
<evidence type="ECO:0000259" key="9">
    <source>
        <dbReference type="PROSITE" id="PS50893"/>
    </source>
</evidence>
<dbReference type="InterPro" id="IPR039421">
    <property type="entry name" value="Type_1_exporter"/>
</dbReference>
<keyword evidence="12" id="KW-1185">Reference proteome</keyword>
<keyword evidence="3 8" id="KW-0812">Transmembrane</keyword>
<evidence type="ECO:0000256" key="7">
    <source>
        <dbReference type="ARBA" id="ARBA00023136"/>
    </source>
</evidence>
<dbReference type="PANTHER" id="PTHR43394">
    <property type="entry name" value="ATP-DEPENDENT PERMEASE MDL1, MITOCHONDRIAL"/>
    <property type="match status" value="1"/>
</dbReference>